<dbReference type="Gene3D" id="1.20.200.10">
    <property type="entry name" value="Fumarase/aspartase (Central domain)"/>
    <property type="match status" value="1"/>
</dbReference>
<dbReference type="CDD" id="cd00332">
    <property type="entry name" value="PAL-HAL"/>
    <property type="match status" value="1"/>
</dbReference>
<keyword evidence="3" id="KW-1185">Reference proteome</keyword>
<dbReference type="InterPro" id="IPR008948">
    <property type="entry name" value="L-Aspartase-like"/>
</dbReference>
<keyword evidence="1" id="KW-0456">Lyase</keyword>
<dbReference type="InterPro" id="IPR001106">
    <property type="entry name" value="Aromatic_Lyase"/>
</dbReference>
<protein>
    <submittedName>
        <fullName evidence="2">Histidine ammonia-lyase</fullName>
    </submittedName>
</protein>
<dbReference type="SUPFAM" id="SSF48557">
    <property type="entry name" value="L-aspartase-like"/>
    <property type="match status" value="1"/>
</dbReference>
<gene>
    <name evidence="2" type="ORF">PghCCS26_17850</name>
</gene>
<dbReference type="Pfam" id="PF00221">
    <property type="entry name" value="Lyase_aromatic"/>
    <property type="match status" value="1"/>
</dbReference>
<reference evidence="2 3" key="1">
    <citation type="submission" date="2023-05" db="EMBL/GenBank/DDBJ databases">
        <title>Draft genome of Paenibacillus sp. CCS26.</title>
        <authorList>
            <person name="Akita H."/>
            <person name="Shinto Y."/>
            <person name="Kimura Z."/>
        </authorList>
    </citation>
    <scope>NUCLEOTIDE SEQUENCE [LARGE SCALE GENOMIC DNA]</scope>
    <source>
        <strain evidence="2 3">CCS26</strain>
    </source>
</reference>
<sequence length="512" mass="55232">MSDILRLDGSSLSIADVYEVAYGGRKIEIAAPAWERVNAARRLIFELADRDVPVYGLNRGVGWNKDKTIEAVFFEQFNRNLIRSHSAGIAPYASEPEVRAVLLARLNTLLVGCSGADPSIVLRYAECLNRRVHPVLPLRGSVGAADITTLSHIGLAFIGEGEADYEGRRLPALEALSAAGLTPLTLGPRDGLAIVSSNAHAAGTGALVLHEIGELLELADIVYALSLEGLSGNVSPLEEGVHRVRPYPGQLRSVAVVRSALQDSDIWQHYNPESLQDPLSFRDACHIHGAAYDALGYTAEQLEIQLNGSDDNPCVLVDEGRIISCANFEAVSWTLGFEMLGSALHHVSRAACYRIIKLGTPSFTGLSRFLTPNEASSIGYCTAQKTATSLDAEIRHLSNPASADYIALAGEIEDHAANSPFVVAKTREILDRLRWIIGIEVLHAAQAVDLRNAASGKSVLGRGTRSIHAALRKQVPFLAEDRNISKDIETAYAMIKNGEMLEAAREAFATSL</sequence>
<dbReference type="PANTHER" id="PTHR10362">
    <property type="entry name" value="HISTIDINE AMMONIA-LYASE"/>
    <property type="match status" value="1"/>
</dbReference>
<comment type="caution">
    <text evidence="2">The sequence shown here is derived from an EMBL/GenBank/DDBJ whole genome shotgun (WGS) entry which is preliminary data.</text>
</comment>
<dbReference type="Gene3D" id="1.10.275.10">
    <property type="entry name" value="Fumarase/aspartase (N-terminal domain)"/>
    <property type="match status" value="1"/>
</dbReference>
<evidence type="ECO:0000313" key="3">
    <source>
        <dbReference type="Proteomes" id="UP001285921"/>
    </source>
</evidence>
<dbReference type="Proteomes" id="UP001285921">
    <property type="component" value="Unassembled WGS sequence"/>
</dbReference>
<dbReference type="EMBL" id="BTCL01000004">
    <property type="protein sequence ID" value="GMK44657.1"/>
    <property type="molecule type" value="Genomic_DNA"/>
</dbReference>
<proteinExistence type="predicted"/>
<dbReference type="RefSeq" id="WP_317979606.1">
    <property type="nucleotide sequence ID" value="NZ_BTCL01000004.1"/>
</dbReference>
<evidence type="ECO:0000313" key="2">
    <source>
        <dbReference type="EMBL" id="GMK44657.1"/>
    </source>
</evidence>
<accession>A0ABQ6NKG0</accession>
<name>A0ABQ6NKG0_9BACL</name>
<dbReference type="InterPro" id="IPR024083">
    <property type="entry name" value="Fumarase/histidase_N"/>
</dbReference>
<organism evidence="2 3">
    <name type="scientific">Paenibacillus glycanilyticus</name>
    <dbReference type="NCBI Taxonomy" id="126569"/>
    <lineage>
        <taxon>Bacteria</taxon>
        <taxon>Bacillati</taxon>
        <taxon>Bacillota</taxon>
        <taxon>Bacilli</taxon>
        <taxon>Bacillales</taxon>
        <taxon>Paenibacillaceae</taxon>
        <taxon>Paenibacillus</taxon>
    </lineage>
</organism>
<evidence type="ECO:0000256" key="1">
    <source>
        <dbReference type="ARBA" id="ARBA00023239"/>
    </source>
</evidence>